<dbReference type="InterPro" id="IPR025285">
    <property type="entry name" value="DUF4145"/>
</dbReference>
<evidence type="ECO:0000313" key="3">
    <source>
        <dbReference type="Proteomes" id="UP000331127"/>
    </source>
</evidence>
<organism evidence="2 3">
    <name type="scientific">Acrocarpospora macrocephala</name>
    <dbReference type="NCBI Taxonomy" id="150177"/>
    <lineage>
        <taxon>Bacteria</taxon>
        <taxon>Bacillati</taxon>
        <taxon>Actinomycetota</taxon>
        <taxon>Actinomycetes</taxon>
        <taxon>Streptosporangiales</taxon>
        <taxon>Streptosporangiaceae</taxon>
        <taxon>Acrocarpospora</taxon>
    </lineage>
</organism>
<evidence type="ECO:0000313" key="2">
    <source>
        <dbReference type="EMBL" id="GES13653.1"/>
    </source>
</evidence>
<name>A0A5M3X497_9ACTN</name>
<dbReference type="Proteomes" id="UP000331127">
    <property type="component" value="Unassembled WGS sequence"/>
</dbReference>
<evidence type="ECO:0000259" key="1">
    <source>
        <dbReference type="Pfam" id="PF13643"/>
    </source>
</evidence>
<comment type="caution">
    <text evidence="2">The sequence shown here is derived from an EMBL/GenBank/DDBJ whole genome shotgun (WGS) entry which is preliminary data.</text>
</comment>
<feature type="domain" description="DUF4145" evidence="1">
    <location>
        <begin position="51"/>
        <end position="142"/>
    </location>
</feature>
<accession>A0A5M3X497</accession>
<keyword evidence="3" id="KW-1185">Reference proteome</keyword>
<dbReference type="RefSeq" id="WP_155358890.1">
    <property type="nucleotide sequence ID" value="NZ_BAAAHL010000081.1"/>
</dbReference>
<dbReference type="Pfam" id="PF13643">
    <property type="entry name" value="DUF4145"/>
    <property type="match status" value="1"/>
</dbReference>
<gene>
    <name evidence="2" type="ORF">Amac_072500</name>
</gene>
<sequence>MARCCAPVGYGSCGQVVVYIRLLSGLRQMWPPTRPPFESSIPAALADSLAEAQVCHDSGAHTAATIMVRRLLEALCADHGVSATTAKGGFRSLNTKLQESHTSGVITGQLYDWAIHLKDVGNDGAHDTDSRAAFDDAADAIALAQHMLGHLYVTPELRRKTTAALFARNWRLGQLVPGAGNSSSP</sequence>
<reference evidence="2 3" key="1">
    <citation type="submission" date="2019-10" db="EMBL/GenBank/DDBJ databases">
        <title>Whole genome shotgun sequence of Acrocarpospora macrocephala NBRC 16266.</title>
        <authorList>
            <person name="Ichikawa N."/>
            <person name="Kimura A."/>
            <person name="Kitahashi Y."/>
            <person name="Komaki H."/>
            <person name="Oguchi A."/>
        </authorList>
    </citation>
    <scope>NUCLEOTIDE SEQUENCE [LARGE SCALE GENOMIC DNA]</scope>
    <source>
        <strain evidence="2 3">NBRC 16266</strain>
    </source>
</reference>
<dbReference type="OrthoDB" id="4205792at2"/>
<dbReference type="EMBL" id="BLAE01000048">
    <property type="protein sequence ID" value="GES13653.1"/>
    <property type="molecule type" value="Genomic_DNA"/>
</dbReference>
<protein>
    <recommendedName>
        <fullName evidence="1">DUF4145 domain-containing protein</fullName>
    </recommendedName>
</protein>
<dbReference type="AlphaFoldDB" id="A0A5M3X497"/>
<proteinExistence type="predicted"/>